<gene>
    <name evidence="2" type="ORF">BJ508DRAFT_310758</name>
</gene>
<proteinExistence type="predicted"/>
<evidence type="ECO:0000313" key="3">
    <source>
        <dbReference type="Proteomes" id="UP000275078"/>
    </source>
</evidence>
<evidence type="ECO:0000313" key="2">
    <source>
        <dbReference type="EMBL" id="RPA76816.1"/>
    </source>
</evidence>
<feature type="region of interest" description="Disordered" evidence="1">
    <location>
        <begin position="36"/>
        <end position="103"/>
    </location>
</feature>
<sequence length="151" mass="17810">MIHLQMLKDDAHMYAPRDTYSLQIWLKHEVYIVSQTKRPRRSQKNHDHETQPKNSIPKRFLQQQHEHQHQSRIRQTEVGKNTRLRTEVKVKSKSKANSKPGHETMKTTAFADTCVYDRRPGWTRNPRHLKPCYCKLEESESTIILPAAGDN</sequence>
<reference evidence="2 3" key="1">
    <citation type="journal article" date="2018" name="Nat. Ecol. Evol.">
        <title>Pezizomycetes genomes reveal the molecular basis of ectomycorrhizal truffle lifestyle.</title>
        <authorList>
            <person name="Murat C."/>
            <person name="Payen T."/>
            <person name="Noel B."/>
            <person name="Kuo A."/>
            <person name="Morin E."/>
            <person name="Chen J."/>
            <person name="Kohler A."/>
            <person name="Krizsan K."/>
            <person name="Balestrini R."/>
            <person name="Da Silva C."/>
            <person name="Montanini B."/>
            <person name="Hainaut M."/>
            <person name="Levati E."/>
            <person name="Barry K.W."/>
            <person name="Belfiori B."/>
            <person name="Cichocki N."/>
            <person name="Clum A."/>
            <person name="Dockter R.B."/>
            <person name="Fauchery L."/>
            <person name="Guy J."/>
            <person name="Iotti M."/>
            <person name="Le Tacon F."/>
            <person name="Lindquist E.A."/>
            <person name="Lipzen A."/>
            <person name="Malagnac F."/>
            <person name="Mello A."/>
            <person name="Molinier V."/>
            <person name="Miyauchi S."/>
            <person name="Poulain J."/>
            <person name="Riccioni C."/>
            <person name="Rubini A."/>
            <person name="Sitrit Y."/>
            <person name="Splivallo R."/>
            <person name="Traeger S."/>
            <person name="Wang M."/>
            <person name="Zifcakova L."/>
            <person name="Wipf D."/>
            <person name="Zambonelli A."/>
            <person name="Paolocci F."/>
            <person name="Nowrousian M."/>
            <person name="Ottonello S."/>
            <person name="Baldrian P."/>
            <person name="Spatafora J.W."/>
            <person name="Henrissat B."/>
            <person name="Nagy L.G."/>
            <person name="Aury J.M."/>
            <person name="Wincker P."/>
            <person name="Grigoriev I.V."/>
            <person name="Bonfante P."/>
            <person name="Martin F.M."/>
        </authorList>
    </citation>
    <scope>NUCLEOTIDE SEQUENCE [LARGE SCALE GENOMIC DNA]</scope>
    <source>
        <strain evidence="2 3">RN42</strain>
    </source>
</reference>
<feature type="compositionally biased region" description="Basic and acidic residues" evidence="1">
    <location>
        <begin position="64"/>
        <end position="77"/>
    </location>
</feature>
<evidence type="ECO:0000256" key="1">
    <source>
        <dbReference type="SAM" id="MobiDB-lite"/>
    </source>
</evidence>
<accession>A0A3N4HUS1</accession>
<dbReference type="AlphaFoldDB" id="A0A3N4HUS1"/>
<dbReference type="EMBL" id="ML119737">
    <property type="protein sequence ID" value="RPA76816.1"/>
    <property type="molecule type" value="Genomic_DNA"/>
</dbReference>
<name>A0A3N4HUS1_ASCIM</name>
<dbReference type="Proteomes" id="UP000275078">
    <property type="component" value="Unassembled WGS sequence"/>
</dbReference>
<organism evidence="2 3">
    <name type="scientific">Ascobolus immersus RN42</name>
    <dbReference type="NCBI Taxonomy" id="1160509"/>
    <lineage>
        <taxon>Eukaryota</taxon>
        <taxon>Fungi</taxon>
        <taxon>Dikarya</taxon>
        <taxon>Ascomycota</taxon>
        <taxon>Pezizomycotina</taxon>
        <taxon>Pezizomycetes</taxon>
        <taxon>Pezizales</taxon>
        <taxon>Ascobolaceae</taxon>
        <taxon>Ascobolus</taxon>
    </lineage>
</organism>
<protein>
    <submittedName>
        <fullName evidence="2">Uncharacterized protein</fullName>
    </submittedName>
</protein>
<keyword evidence="3" id="KW-1185">Reference proteome</keyword>